<reference evidence="6 7" key="1">
    <citation type="submission" date="2022-09" db="EMBL/GenBank/DDBJ databases">
        <title>Enrichment on poylsaccharides allowed isolation of novel metabolic and taxonomic groups of Haloarchaea.</title>
        <authorList>
            <person name="Sorokin D.Y."/>
            <person name="Elcheninov A.G."/>
            <person name="Khizhniak T.V."/>
            <person name="Kolganova T.V."/>
            <person name="Kublanov I.V."/>
        </authorList>
    </citation>
    <scope>NUCLEOTIDE SEQUENCE [LARGE SCALE GENOMIC DNA]</scope>
    <source>
        <strain evidence="6 7">AArc-m2/3/4</strain>
    </source>
</reference>
<accession>A0ABT2QL11</accession>
<feature type="compositionally biased region" description="Basic and acidic residues" evidence="4">
    <location>
        <begin position="270"/>
        <end position="283"/>
    </location>
</feature>
<dbReference type="RefSeq" id="WP_338009283.1">
    <property type="nucleotide sequence ID" value="NZ_JAOPKB010000021.1"/>
</dbReference>
<sequence length="362" mass="38292">MIETPRLDAERAPVVTVRPAVLERNARRVADHFDGELVGVTKGVGGDPRVARAMLEGGATAIADSRLANLRRLRETADVECECHLLRTPMRSEVENVVRDVDVSMQSEPSILRAIGAAASRRGVDHRVVLAVDVGDRREGIMPDDLESTLATVEAFGGVELVGIAAHVGSLNGVVPTAESAAEFVEIVERAEEAVGRPLPMRSGGSSNALSLCFAGDLPTEVSHLRVGEAILLGTDPATGEVLPGFETDAFVLSADVIECKSKPSTPDGTIRRDAFGESPTVEDRGPRERAIVALGRVDVAVEGLVPVRDGIDVLGASSDHTVLDVTDARETIRPGETITFGLEYGALARGFGSQYVATAYE</sequence>
<name>A0ABT2QL11_9EURY</name>
<dbReference type="CDD" id="cd06815">
    <property type="entry name" value="PLPDE_III_AR_like_1"/>
    <property type="match status" value="1"/>
</dbReference>
<evidence type="ECO:0000256" key="3">
    <source>
        <dbReference type="ARBA" id="ARBA00023235"/>
    </source>
</evidence>
<dbReference type="InterPro" id="IPR029066">
    <property type="entry name" value="PLP-binding_barrel"/>
</dbReference>
<evidence type="ECO:0000313" key="7">
    <source>
        <dbReference type="Proteomes" id="UP001320972"/>
    </source>
</evidence>
<dbReference type="InterPro" id="IPR000821">
    <property type="entry name" value="Ala_racemase"/>
</dbReference>
<feature type="domain" description="Alanine racemase N-terminal" evidence="5">
    <location>
        <begin position="21"/>
        <end position="232"/>
    </location>
</feature>
<evidence type="ECO:0000313" key="6">
    <source>
        <dbReference type="EMBL" id="MCU4975626.1"/>
    </source>
</evidence>
<comment type="cofactor">
    <cofactor evidence="1">
        <name>pyridoxal 5'-phosphate</name>
        <dbReference type="ChEBI" id="CHEBI:597326"/>
    </cofactor>
</comment>
<feature type="region of interest" description="Disordered" evidence="4">
    <location>
        <begin position="264"/>
        <end position="283"/>
    </location>
</feature>
<dbReference type="InterPro" id="IPR001608">
    <property type="entry name" value="Ala_racemase_N"/>
</dbReference>
<dbReference type="Gene3D" id="3.20.20.10">
    <property type="entry name" value="Alanine racemase"/>
    <property type="match status" value="1"/>
</dbReference>
<dbReference type="PANTHER" id="PTHR30511">
    <property type="entry name" value="ALANINE RACEMASE"/>
    <property type="match status" value="1"/>
</dbReference>
<keyword evidence="7" id="KW-1185">Reference proteome</keyword>
<gene>
    <name evidence="6" type="ORF">OB955_23345</name>
</gene>
<dbReference type="PANTHER" id="PTHR30511:SF3">
    <property type="entry name" value="LYSINE RACEMASE"/>
    <property type="match status" value="1"/>
</dbReference>
<dbReference type="SUPFAM" id="SSF51419">
    <property type="entry name" value="PLP-binding barrel"/>
    <property type="match status" value="1"/>
</dbReference>
<proteinExistence type="predicted"/>
<protein>
    <submittedName>
        <fullName evidence="6">Alanine/ornithine racemase family PLP-dependent enzyme</fullName>
    </submittedName>
</protein>
<keyword evidence="3" id="KW-0413">Isomerase</keyword>
<evidence type="ECO:0000256" key="1">
    <source>
        <dbReference type="ARBA" id="ARBA00001933"/>
    </source>
</evidence>
<evidence type="ECO:0000259" key="5">
    <source>
        <dbReference type="Pfam" id="PF01168"/>
    </source>
</evidence>
<organism evidence="6 7">
    <name type="scientific">Natronoglomus mannanivorans</name>
    <dbReference type="NCBI Taxonomy" id="2979990"/>
    <lineage>
        <taxon>Archaea</taxon>
        <taxon>Methanobacteriati</taxon>
        <taxon>Methanobacteriota</taxon>
        <taxon>Stenosarchaea group</taxon>
        <taxon>Halobacteria</taxon>
        <taxon>Halobacteriales</taxon>
        <taxon>Natrialbaceae</taxon>
        <taxon>Natronoglomus</taxon>
    </lineage>
</organism>
<evidence type="ECO:0000256" key="4">
    <source>
        <dbReference type="SAM" id="MobiDB-lite"/>
    </source>
</evidence>
<evidence type="ECO:0000256" key="2">
    <source>
        <dbReference type="ARBA" id="ARBA00022898"/>
    </source>
</evidence>
<dbReference type="Pfam" id="PF01168">
    <property type="entry name" value="Ala_racemase_N"/>
    <property type="match status" value="1"/>
</dbReference>
<keyword evidence="2" id="KW-0663">Pyridoxal phosphate</keyword>
<comment type="caution">
    <text evidence="6">The sequence shown here is derived from an EMBL/GenBank/DDBJ whole genome shotgun (WGS) entry which is preliminary data.</text>
</comment>
<dbReference type="Proteomes" id="UP001320972">
    <property type="component" value="Unassembled WGS sequence"/>
</dbReference>
<dbReference type="EMBL" id="JAOPKB010000021">
    <property type="protein sequence ID" value="MCU4975626.1"/>
    <property type="molecule type" value="Genomic_DNA"/>
</dbReference>